<feature type="region of interest" description="Disordered" evidence="12">
    <location>
        <begin position="55"/>
        <end position="82"/>
    </location>
</feature>
<gene>
    <name evidence="13" type="ORF">BaRGS_00039104</name>
</gene>
<accession>A0ABD0J401</accession>
<evidence type="ECO:0000256" key="5">
    <source>
        <dbReference type="ARBA" id="ARBA00014447"/>
    </source>
</evidence>
<evidence type="ECO:0000313" key="14">
    <source>
        <dbReference type="Proteomes" id="UP001519460"/>
    </source>
</evidence>
<evidence type="ECO:0000256" key="12">
    <source>
        <dbReference type="SAM" id="MobiDB-lite"/>
    </source>
</evidence>
<evidence type="ECO:0000256" key="2">
    <source>
        <dbReference type="ARBA" id="ARBA00004496"/>
    </source>
</evidence>
<organism evidence="13 14">
    <name type="scientific">Batillaria attramentaria</name>
    <dbReference type="NCBI Taxonomy" id="370345"/>
    <lineage>
        <taxon>Eukaryota</taxon>
        <taxon>Metazoa</taxon>
        <taxon>Spiralia</taxon>
        <taxon>Lophotrochozoa</taxon>
        <taxon>Mollusca</taxon>
        <taxon>Gastropoda</taxon>
        <taxon>Caenogastropoda</taxon>
        <taxon>Sorbeoconcha</taxon>
        <taxon>Cerithioidea</taxon>
        <taxon>Batillariidae</taxon>
        <taxon>Batillaria</taxon>
    </lineage>
</organism>
<dbReference type="Proteomes" id="UP001519460">
    <property type="component" value="Unassembled WGS sequence"/>
</dbReference>
<evidence type="ECO:0000256" key="6">
    <source>
        <dbReference type="ARBA" id="ARBA00022490"/>
    </source>
</evidence>
<dbReference type="GO" id="GO:0007399">
    <property type="term" value="P:nervous system development"/>
    <property type="evidence" value="ECO:0007669"/>
    <property type="project" value="UniProtKB-KW"/>
</dbReference>
<comment type="similarity">
    <text evidence="3">Belongs to the RITA family.</text>
</comment>
<keyword evidence="7" id="KW-0524">Neurogenesis</keyword>
<protein>
    <recommendedName>
        <fullName evidence="5">RBPJ-interacting and tubulin-associated protein 1</fullName>
    </recommendedName>
    <alternativeName>
        <fullName evidence="11">RBPJ-interacting and tubulin-associated protein</fullName>
    </alternativeName>
</protein>
<dbReference type="GO" id="GO:0005634">
    <property type="term" value="C:nucleus"/>
    <property type="evidence" value="ECO:0007669"/>
    <property type="project" value="UniProtKB-SubCell"/>
</dbReference>
<sequence length="195" mass="22301">MDDDFVVRGKQVAKLSTQRPFTASSKDFGYYRKLPYSSVDETLFQTHHPSALDAPVSFPAPWEKKKPQDGKSKTKTFVKRGPPLLWAPAPSERIANDHNSSNKSFLSQTINGVPLTHQYRHLKHTPTFVDETLFGDPLSEPSFKAPWEEKKKTKKQILNWYPDQTEEKPRRRRRPATALGLRSTTVSSSLPVWKP</sequence>
<keyword evidence="6" id="KW-0963">Cytoplasm</keyword>
<keyword evidence="9" id="KW-0539">Nucleus</keyword>
<dbReference type="Pfam" id="PF17066">
    <property type="entry name" value="RITA"/>
    <property type="match status" value="1"/>
</dbReference>
<dbReference type="GO" id="GO:0007219">
    <property type="term" value="P:Notch signaling pathway"/>
    <property type="evidence" value="ECO:0007669"/>
    <property type="project" value="UniProtKB-KW"/>
</dbReference>
<evidence type="ECO:0000256" key="3">
    <source>
        <dbReference type="ARBA" id="ARBA00010906"/>
    </source>
</evidence>
<evidence type="ECO:0000256" key="4">
    <source>
        <dbReference type="ARBA" id="ARBA00011667"/>
    </source>
</evidence>
<evidence type="ECO:0000256" key="1">
    <source>
        <dbReference type="ARBA" id="ARBA00004123"/>
    </source>
</evidence>
<evidence type="ECO:0000256" key="9">
    <source>
        <dbReference type="ARBA" id="ARBA00023242"/>
    </source>
</evidence>
<comment type="subcellular location">
    <subcellularLocation>
        <location evidence="2">Cytoplasm</location>
    </subcellularLocation>
    <subcellularLocation>
        <location evidence="1">Nucleus</location>
    </subcellularLocation>
</comment>
<proteinExistence type="inferred from homology"/>
<feature type="compositionally biased region" description="Polar residues" evidence="12">
    <location>
        <begin position="182"/>
        <end position="195"/>
    </location>
</feature>
<evidence type="ECO:0000313" key="13">
    <source>
        <dbReference type="EMBL" id="KAK7458652.1"/>
    </source>
</evidence>
<feature type="region of interest" description="Disordered" evidence="12">
    <location>
        <begin position="158"/>
        <end position="195"/>
    </location>
</feature>
<comment type="function">
    <text evidence="10">Tubulin-binding protein that acts as a negative regulator of Notch signaling pathway. Shuttles between the cytoplasm and the nucleus and mediates the nuclear export of RBPJ/RBPSUH, thereby preventing the interaction between RBPJ/RBPSUH and NICD product of Notch proteins (Notch intracellular domain), leading to down-regulate Notch-mediated transcription. May play a role in neurogenesis.</text>
</comment>
<dbReference type="PANTHER" id="PTHR34917:SF1">
    <property type="entry name" value="RBPJ-INTERACTING AND TUBULIN-ASSOCIATED PROTEIN 1"/>
    <property type="match status" value="1"/>
</dbReference>
<evidence type="ECO:0000256" key="11">
    <source>
        <dbReference type="ARBA" id="ARBA00031318"/>
    </source>
</evidence>
<feature type="compositionally biased region" description="Basic and acidic residues" evidence="12">
    <location>
        <begin position="62"/>
        <end position="72"/>
    </location>
</feature>
<comment type="caution">
    <text evidence="13">The sequence shown here is derived from an EMBL/GenBank/DDBJ whole genome shotgun (WGS) entry which is preliminary data.</text>
</comment>
<evidence type="ECO:0000256" key="10">
    <source>
        <dbReference type="ARBA" id="ARBA00024957"/>
    </source>
</evidence>
<dbReference type="InterPro" id="IPR031418">
    <property type="entry name" value="RITA1"/>
</dbReference>
<keyword evidence="14" id="KW-1185">Reference proteome</keyword>
<comment type="subunit">
    <text evidence="4">Interacts with RBPJ/RBPSUH.</text>
</comment>
<dbReference type="GO" id="GO:0005737">
    <property type="term" value="C:cytoplasm"/>
    <property type="evidence" value="ECO:0007669"/>
    <property type="project" value="UniProtKB-SubCell"/>
</dbReference>
<evidence type="ECO:0000256" key="8">
    <source>
        <dbReference type="ARBA" id="ARBA00022976"/>
    </source>
</evidence>
<dbReference type="AlphaFoldDB" id="A0ABD0J401"/>
<dbReference type="PANTHER" id="PTHR34917">
    <property type="entry name" value="RBPJ-INTERACTING AND TUBULIN-ASSOCIATED PROTEIN 1"/>
    <property type="match status" value="1"/>
</dbReference>
<keyword evidence="8" id="KW-0914">Notch signaling pathway</keyword>
<dbReference type="EMBL" id="JACVVK020000664">
    <property type="protein sequence ID" value="KAK7458652.1"/>
    <property type="molecule type" value="Genomic_DNA"/>
</dbReference>
<name>A0ABD0J401_9CAEN</name>
<reference evidence="13 14" key="1">
    <citation type="journal article" date="2023" name="Sci. Data">
        <title>Genome assembly of the Korean intertidal mud-creeper Batillaria attramentaria.</title>
        <authorList>
            <person name="Patra A.K."/>
            <person name="Ho P.T."/>
            <person name="Jun S."/>
            <person name="Lee S.J."/>
            <person name="Kim Y."/>
            <person name="Won Y.J."/>
        </authorList>
    </citation>
    <scope>NUCLEOTIDE SEQUENCE [LARGE SCALE GENOMIC DNA]</scope>
    <source>
        <strain evidence="13">Wonlab-2016</strain>
    </source>
</reference>
<evidence type="ECO:0000256" key="7">
    <source>
        <dbReference type="ARBA" id="ARBA00022902"/>
    </source>
</evidence>